<organism evidence="1 2">
    <name type="scientific">Streptomyces caelestis</name>
    <dbReference type="NCBI Taxonomy" id="36816"/>
    <lineage>
        <taxon>Bacteria</taxon>
        <taxon>Bacillati</taxon>
        <taxon>Actinomycetota</taxon>
        <taxon>Actinomycetes</taxon>
        <taxon>Kitasatosporales</taxon>
        <taxon>Streptomycetaceae</taxon>
        <taxon>Streptomyces</taxon>
    </lineage>
</organism>
<protein>
    <submittedName>
        <fullName evidence="1">Uncharacterized protein</fullName>
    </submittedName>
</protein>
<sequence>MNVITDAEFEEAQTLAPETLRRYLSGKGWRTERAFSGAELWERYVETEPDAPYEVLVPAERRRDYPGRIADILETLAVVEARRPGDILREMRLPPSDWQFLRLTPPGPSGTAPLLDLVSALNGLRELHTAAASSALTPQVVQPAQKPQAVKDHVASVRLDQTRVGSYVVAAHTPLPHQRARRLQEAVRQAALFDADPFPGGPGARASEPYARQVSRVLFAGVTCARVAADESLERDSLADFARFIEAGLSANLCEALVRIAGEERRGYSLSFAWAPDLPVTQASPPVAITPRHVMVLEEGAKDLRKRLDRELGVVLVGMVTRLRAEKGQHREATVYGSFAHEGWGRPRQVRVQLSREHVEQAMSAWRHRWQVVVRGNLETRGNGLLLRPVTEFEVRPV</sequence>
<evidence type="ECO:0000313" key="1">
    <source>
        <dbReference type="EMBL" id="KOT32337.1"/>
    </source>
</evidence>
<evidence type="ECO:0000313" key="2">
    <source>
        <dbReference type="Proteomes" id="UP000037773"/>
    </source>
</evidence>
<dbReference type="RefSeq" id="WP_053670322.1">
    <property type="nucleotide sequence ID" value="NZ_LGCN01000229.1"/>
</dbReference>
<comment type="caution">
    <text evidence="1">The sequence shown here is derived from an EMBL/GenBank/DDBJ whole genome shotgun (WGS) entry which is preliminary data.</text>
</comment>
<name>A0A0N0S571_9ACTN</name>
<accession>A0A0N0S571</accession>
<reference evidence="1 2" key="1">
    <citation type="submission" date="2015-07" db="EMBL/GenBank/DDBJ databases">
        <authorList>
            <person name="Noorani M."/>
        </authorList>
    </citation>
    <scope>NUCLEOTIDE SEQUENCE [LARGE SCALE GENOMIC DNA]</scope>
    <source>
        <strain evidence="1 2">NRRL B-24567</strain>
    </source>
</reference>
<dbReference type="EMBL" id="LGCN01000229">
    <property type="protein sequence ID" value="KOT32337.1"/>
    <property type="molecule type" value="Genomic_DNA"/>
</dbReference>
<dbReference type="AlphaFoldDB" id="A0A0N0S571"/>
<dbReference type="OrthoDB" id="4124583at2"/>
<proteinExistence type="predicted"/>
<dbReference type="PATRIC" id="fig|36816.3.peg.6503"/>
<dbReference type="Proteomes" id="UP000037773">
    <property type="component" value="Unassembled WGS sequence"/>
</dbReference>
<keyword evidence="2" id="KW-1185">Reference proteome</keyword>
<gene>
    <name evidence="1" type="ORF">ADK41_30080</name>
</gene>